<evidence type="ECO:0000256" key="3">
    <source>
        <dbReference type="ARBA" id="ARBA00004246"/>
    </source>
</evidence>
<keyword evidence="9" id="KW-0479">Metal-binding</keyword>
<dbReference type="InterPro" id="IPR002035">
    <property type="entry name" value="VWF_A"/>
</dbReference>
<dbReference type="FunFam" id="2.60.40.150:FF:000042">
    <property type="entry name" value="Copine 3"/>
    <property type="match status" value="1"/>
</dbReference>
<evidence type="ECO:0000256" key="9">
    <source>
        <dbReference type="ARBA" id="ARBA00022723"/>
    </source>
</evidence>
<dbReference type="GO" id="GO:0005544">
    <property type="term" value="F:calcium-dependent phospholipid binding"/>
    <property type="evidence" value="ECO:0007669"/>
    <property type="project" value="InterPro"/>
</dbReference>
<sequence>MSMNGPCSHLQLHVQCSKLPRKDTLSKSDPFVVIYTFDERNNAFVEYGRTETLSNNHNPDFATGFDLSYFFETTQKLRFDVYDEDTKGGSLQAQDFIGRIDTTLGSIMGEYHGRLTAPLLSKSGKKTKGVITVLAEEAAKSAGVVKFRMRATKVDKKDLFGKSDPYVVISRNLSGSWATVHKTEVVRNTLNPLWAPFEVDLTRLCNGNPETALKFEVFDWDRVGSHDFIGSFETTLAAIQADPHAEHPLINLTKKAKKRSYRNSGVVAFDECTTELRPSFVDYLLGGLQLSCSFAVDFTASNGRQDMPSSLHFNSPAQRSAYATAIEAVGNIIQDYDSDKLFPAFGFGCRLPGQNVTFQLPLNGHYENPMCNGVQGVLGAYYSTLQRVELWGPTNFAPIINITADIAGRHHAAFMGGRAAPTYFILIIITDGVISDMADTMDAVVKASHLPMSIVIIGVGDADFSAMHALDSDDALLESKGVRAERDIVQFVPINQFMSGRAVSGAALARAVLAEIPGQVLQYCRKHNLPAGPRLPPAQPAMAMGSAPAQLQGQASAPPPYSV</sequence>
<dbReference type="KEGG" id="sre:PTSG_12171"/>
<dbReference type="InterPro" id="IPR010734">
    <property type="entry name" value="Copine_C"/>
</dbReference>
<evidence type="ECO:0000256" key="7">
    <source>
        <dbReference type="ARBA" id="ARBA00022490"/>
    </source>
</evidence>
<dbReference type="FunFam" id="2.60.40.150:FF:000099">
    <property type="entry name" value="Copine 3"/>
    <property type="match status" value="1"/>
</dbReference>
<proteinExistence type="inferred from homology"/>
<dbReference type="GO" id="GO:0005634">
    <property type="term" value="C:nucleus"/>
    <property type="evidence" value="ECO:0007669"/>
    <property type="project" value="UniProtKB-SubCell"/>
</dbReference>
<feature type="domain" description="C2" evidence="20">
    <location>
        <begin position="125"/>
        <end position="249"/>
    </location>
</feature>
<comment type="subunit">
    <text evidence="16">Monomer. Interacts with ERBB2 (preferentially with the tyrosine phosphorylated form); this interaction occurs at the cell membrane and is increased in a growth factor heregulin-dependent manner. Interacts with SHC1; this interaction may mediate the binding of CPNE3 with ERBB2. Interacts with RACK1.</text>
</comment>
<dbReference type="GeneID" id="16075086"/>
<dbReference type="CDD" id="cd04047">
    <property type="entry name" value="C2B_Copine"/>
    <property type="match status" value="1"/>
</dbReference>
<protein>
    <recommendedName>
        <fullName evidence="17">Copine-3</fullName>
    </recommendedName>
    <alternativeName>
        <fullName evidence="18">Copine III</fullName>
    </alternativeName>
</protein>
<dbReference type="AlphaFoldDB" id="F2U8H3"/>
<accession>F2U8H3</accession>
<evidence type="ECO:0000256" key="15">
    <source>
        <dbReference type="ARBA" id="ARBA00058857"/>
    </source>
</evidence>
<dbReference type="GO" id="GO:0071277">
    <property type="term" value="P:cellular response to calcium ion"/>
    <property type="evidence" value="ECO:0007669"/>
    <property type="project" value="TreeGrafter"/>
</dbReference>
<dbReference type="PROSITE" id="PS50004">
    <property type="entry name" value="C2"/>
    <property type="match status" value="2"/>
</dbReference>
<dbReference type="Pfam" id="PF00168">
    <property type="entry name" value="C2"/>
    <property type="match status" value="2"/>
</dbReference>
<evidence type="ECO:0000256" key="12">
    <source>
        <dbReference type="ARBA" id="ARBA00022949"/>
    </source>
</evidence>
<evidence type="ECO:0000256" key="1">
    <source>
        <dbReference type="ARBA" id="ARBA00004123"/>
    </source>
</evidence>
<dbReference type="GO" id="GO:0005925">
    <property type="term" value="C:focal adhesion"/>
    <property type="evidence" value="ECO:0007669"/>
    <property type="project" value="UniProtKB-SubCell"/>
</dbReference>
<dbReference type="FunCoup" id="F2U8H3">
    <property type="interactions" value="1498"/>
</dbReference>
<dbReference type="GO" id="GO:0046872">
    <property type="term" value="F:metal ion binding"/>
    <property type="evidence" value="ECO:0007669"/>
    <property type="project" value="UniProtKB-KW"/>
</dbReference>
<evidence type="ECO:0000256" key="19">
    <source>
        <dbReference type="SAM" id="MobiDB-lite"/>
    </source>
</evidence>
<keyword evidence="10" id="KW-0677">Repeat</keyword>
<dbReference type="GO" id="GO:0005737">
    <property type="term" value="C:cytoplasm"/>
    <property type="evidence" value="ECO:0007669"/>
    <property type="project" value="UniProtKB-SubCell"/>
</dbReference>
<evidence type="ECO:0000313" key="22">
    <source>
        <dbReference type="Proteomes" id="UP000007799"/>
    </source>
</evidence>
<evidence type="ECO:0000256" key="6">
    <source>
        <dbReference type="ARBA" id="ARBA00022475"/>
    </source>
</evidence>
<evidence type="ECO:0000256" key="8">
    <source>
        <dbReference type="ARBA" id="ARBA00022553"/>
    </source>
</evidence>
<comment type="subcellular location">
    <subcellularLocation>
        <location evidence="3">Cell junction</location>
        <location evidence="3">Focal adhesion</location>
    </subcellularLocation>
    <subcellularLocation>
        <location evidence="2">Cell membrane</location>
    </subcellularLocation>
    <subcellularLocation>
        <location evidence="4">Cytoplasm</location>
    </subcellularLocation>
    <subcellularLocation>
        <location evidence="1">Nucleus</location>
    </subcellularLocation>
</comment>
<keyword evidence="8" id="KW-0597">Phosphoprotein</keyword>
<keyword evidence="11" id="KW-0106">Calcium</keyword>
<dbReference type="InParanoid" id="F2U8H3"/>
<dbReference type="PANTHER" id="PTHR10857:SF106">
    <property type="entry name" value="C2 DOMAIN-CONTAINING PROTEIN"/>
    <property type="match status" value="1"/>
</dbReference>
<dbReference type="Gene3D" id="2.60.40.150">
    <property type="entry name" value="C2 domain"/>
    <property type="match status" value="2"/>
</dbReference>
<keyword evidence="7" id="KW-0963">Cytoplasm</keyword>
<evidence type="ECO:0000256" key="2">
    <source>
        <dbReference type="ARBA" id="ARBA00004236"/>
    </source>
</evidence>
<evidence type="ECO:0000256" key="17">
    <source>
        <dbReference type="ARBA" id="ARBA00074834"/>
    </source>
</evidence>
<organism evidence="22">
    <name type="scientific">Salpingoeca rosetta (strain ATCC 50818 / BSB-021)</name>
    <dbReference type="NCBI Taxonomy" id="946362"/>
    <lineage>
        <taxon>Eukaryota</taxon>
        <taxon>Choanoflagellata</taxon>
        <taxon>Craspedida</taxon>
        <taxon>Salpingoecidae</taxon>
        <taxon>Salpingoeca</taxon>
    </lineage>
</organism>
<dbReference type="InterPro" id="IPR035892">
    <property type="entry name" value="C2_domain_sf"/>
</dbReference>
<evidence type="ECO:0000256" key="5">
    <source>
        <dbReference type="ARBA" id="ARBA00009048"/>
    </source>
</evidence>
<evidence type="ECO:0000256" key="11">
    <source>
        <dbReference type="ARBA" id="ARBA00022837"/>
    </source>
</evidence>
<dbReference type="OrthoDB" id="5855668at2759"/>
<name>F2U8H3_SALR5</name>
<dbReference type="EMBL" id="GL832964">
    <property type="protein sequence ID" value="EGD72681.1"/>
    <property type="molecule type" value="Genomic_DNA"/>
</dbReference>
<dbReference type="SUPFAM" id="SSF53300">
    <property type="entry name" value="vWA-like"/>
    <property type="match status" value="1"/>
</dbReference>
<evidence type="ECO:0000256" key="4">
    <source>
        <dbReference type="ARBA" id="ARBA00004496"/>
    </source>
</evidence>
<dbReference type="SMART" id="SM00327">
    <property type="entry name" value="VWA"/>
    <property type="match status" value="1"/>
</dbReference>
<evidence type="ECO:0000256" key="16">
    <source>
        <dbReference type="ARBA" id="ARBA00065466"/>
    </source>
</evidence>
<evidence type="ECO:0000256" key="18">
    <source>
        <dbReference type="ARBA" id="ARBA00076171"/>
    </source>
</evidence>
<dbReference type="eggNOG" id="KOG1327">
    <property type="taxonomic scope" value="Eukaryota"/>
</dbReference>
<dbReference type="InterPro" id="IPR000008">
    <property type="entry name" value="C2_dom"/>
</dbReference>
<dbReference type="PANTHER" id="PTHR10857">
    <property type="entry name" value="COPINE"/>
    <property type="match status" value="1"/>
</dbReference>
<dbReference type="InterPro" id="IPR045052">
    <property type="entry name" value="Copine"/>
</dbReference>
<feature type="region of interest" description="Disordered" evidence="19">
    <location>
        <begin position="532"/>
        <end position="563"/>
    </location>
</feature>
<gene>
    <name evidence="21" type="ORF">PTSG_12171</name>
</gene>
<dbReference type="STRING" id="946362.F2U8H3"/>
<dbReference type="GO" id="GO:0005886">
    <property type="term" value="C:plasma membrane"/>
    <property type="evidence" value="ECO:0007669"/>
    <property type="project" value="UniProtKB-SubCell"/>
</dbReference>
<dbReference type="Pfam" id="PF07002">
    <property type="entry name" value="Copine"/>
    <property type="match status" value="1"/>
</dbReference>
<dbReference type="OMA" id="PPQWQSG"/>
<evidence type="ECO:0000313" key="21">
    <source>
        <dbReference type="EMBL" id="EGD72681.1"/>
    </source>
</evidence>
<dbReference type="InterPro" id="IPR036465">
    <property type="entry name" value="vWFA_dom_sf"/>
</dbReference>
<comment type="similarity">
    <text evidence="5">Belongs to the copine family.</text>
</comment>
<dbReference type="InterPro" id="IPR037768">
    <property type="entry name" value="C2B_Copine"/>
</dbReference>
<evidence type="ECO:0000256" key="13">
    <source>
        <dbReference type="ARBA" id="ARBA00023136"/>
    </source>
</evidence>
<evidence type="ECO:0000256" key="10">
    <source>
        <dbReference type="ARBA" id="ARBA00022737"/>
    </source>
</evidence>
<keyword evidence="12" id="KW-0965">Cell junction</keyword>
<dbReference type="SMART" id="SM00239">
    <property type="entry name" value="C2"/>
    <property type="match status" value="2"/>
</dbReference>
<comment type="function">
    <text evidence="15">Calcium-dependent phospholipid-binding protein that plays a role in ERBB2-mediated tumor cell migration in response to growth factor heregulin stimulation.</text>
</comment>
<keyword evidence="13" id="KW-0472">Membrane</keyword>
<dbReference type="CDD" id="cd04048">
    <property type="entry name" value="C2A_Copine"/>
    <property type="match status" value="1"/>
</dbReference>
<feature type="domain" description="C2" evidence="20">
    <location>
        <begin position="1"/>
        <end position="119"/>
    </location>
</feature>
<dbReference type="Proteomes" id="UP000007799">
    <property type="component" value="Unassembled WGS sequence"/>
</dbReference>
<keyword evidence="22" id="KW-1185">Reference proteome</keyword>
<evidence type="ECO:0000256" key="14">
    <source>
        <dbReference type="ARBA" id="ARBA00023242"/>
    </source>
</evidence>
<keyword evidence="14" id="KW-0539">Nucleus</keyword>
<reference evidence="21" key="1">
    <citation type="submission" date="2009-08" db="EMBL/GenBank/DDBJ databases">
        <title>Annotation of Salpingoeca rosetta.</title>
        <authorList>
            <consortium name="The Broad Institute Genome Sequencing Platform"/>
            <person name="Russ C."/>
            <person name="Cuomo C."/>
            <person name="Burger G."/>
            <person name="Gray M.W."/>
            <person name="Holland P.W.H."/>
            <person name="King N."/>
            <person name="Lang F.B.F."/>
            <person name="Roger A.J."/>
            <person name="Ruiz-Trillo I."/>
            <person name="Young S.K."/>
            <person name="Zeng Q."/>
            <person name="Gargeya S."/>
            <person name="Alvarado L."/>
            <person name="Berlin A."/>
            <person name="Chapman S.B."/>
            <person name="Chen Z."/>
            <person name="Freedman E."/>
            <person name="Gellesch M."/>
            <person name="Goldberg J."/>
            <person name="Griggs A."/>
            <person name="Gujja S."/>
            <person name="Heilman E."/>
            <person name="Heiman D."/>
            <person name="Howarth C."/>
            <person name="Mehta T."/>
            <person name="Neiman D."/>
            <person name="Pearson M."/>
            <person name="Roberts A."/>
            <person name="Saif S."/>
            <person name="Shea T."/>
            <person name="Shenoy N."/>
            <person name="Sisk P."/>
            <person name="Stolte C."/>
            <person name="Sykes S."/>
            <person name="White J."/>
            <person name="Yandava C."/>
            <person name="Haas B."/>
            <person name="Nusbaum C."/>
            <person name="Birren B."/>
        </authorList>
    </citation>
    <scope>NUCLEOTIDE SEQUENCE [LARGE SCALE GENOMIC DNA]</scope>
    <source>
        <strain evidence="21">ATCC 50818</strain>
    </source>
</reference>
<evidence type="ECO:0000259" key="20">
    <source>
        <dbReference type="PROSITE" id="PS50004"/>
    </source>
</evidence>
<dbReference type="RefSeq" id="XP_004994504.1">
    <property type="nucleotide sequence ID" value="XM_004994447.1"/>
</dbReference>
<dbReference type="SUPFAM" id="SSF49562">
    <property type="entry name" value="C2 domain (Calcium/lipid-binding domain, CaLB)"/>
    <property type="match status" value="2"/>
</dbReference>
<keyword evidence="6" id="KW-1003">Cell membrane</keyword>